<keyword evidence="2" id="KW-1185">Reference proteome</keyword>
<organism evidence="1 2">
    <name type="scientific">Croceicoccus pelagius</name>
    <dbReference type="NCBI Taxonomy" id="1703341"/>
    <lineage>
        <taxon>Bacteria</taxon>
        <taxon>Pseudomonadati</taxon>
        <taxon>Pseudomonadota</taxon>
        <taxon>Alphaproteobacteria</taxon>
        <taxon>Sphingomonadales</taxon>
        <taxon>Erythrobacteraceae</taxon>
        <taxon>Croceicoccus</taxon>
    </lineage>
</organism>
<sequence length="76" mass="8446">MTGSFAYLDCMLMSTKEPARLIYGPNGFRQLSAGDHVLCAVSGVPIQLDMLRYWSVERQEAYATCEIATERLSPKG</sequence>
<evidence type="ECO:0000313" key="2">
    <source>
        <dbReference type="Proteomes" id="UP000598997"/>
    </source>
</evidence>
<dbReference type="InterPro" id="IPR018661">
    <property type="entry name" value="DUF2093"/>
</dbReference>
<gene>
    <name evidence="1" type="ORF">GCM10010989_06270</name>
</gene>
<comment type="caution">
    <text evidence="1">The sequence shown here is derived from an EMBL/GenBank/DDBJ whole genome shotgun (WGS) entry which is preliminary data.</text>
</comment>
<dbReference type="EMBL" id="BMIO01000002">
    <property type="protein sequence ID" value="GGD34846.1"/>
    <property type="molecule type" value="Genomic_DNA"/>
</dbReference>
<dbReference type="Pfam" id="PF09866">
    <property type="entry name" value="DUF2093"/>
    <property type="match status" value="1"/>
</dbReference>
<reference evidence="1 2" key="1">
    <citation type="journal article" date="2014" name="Int. J. Syst. Evol. Microbiol.">
        <title>Complete genome sequence of Corynebacterium casei LMG S-19264T (=DSM 44701T), isolated from a smear-ripened cheese.</title>
        <authorList>
            <consortium name="US DOE Joint Genome Institute (JGI-PGF)"/>
            <person name="Walter F."/>
            <person name="Albersmeier A."/>
            <person name="Kalinowski J."/>
            <person name="Ruckert C."/>
        </authorList>
    </citation>
    <scope>NUCLEOTIDE SEQUENCE [LARGE SCALE GENOMIC DNA]</scope>
    <source>
        <strain evidence="1 2">CGMCC 1.15358</strain>
    </source>
</reference>
<dbReference type="AlphaFoldDB" id="A0A916Y9D3"/>
<name>A0A916Y9D3_9SPHN</name>
<dbReference type="Proteomes" id="UP000598997">
    <property type="component" value="Unassembled WGS sequence"/>
</dbReference>
<evidence type="ECO:0008006" key="3">
    <source>
        <dbReference type="Google" id="ProtNLM"/>
    </source>
</evidence>
<protein>
    <recommendedName>
        <fullName evidence="3">DUF2093 domain-containing protein</fullName>
    </recommendedName>
</protein>
<evidence type="ECO:0000313" key="1">
    <source>
        <dbReference type="EMBL" id="GGD34846.1"/>
    </source>
</evidence>
<accession>A0A916Y9D3</accession>
<proteinExistence type="predicted"/>